<feature type="compositionally biased region" description="Polar residues" evidence="10">
    <location>
        <begin position="289"/>
        <end position="305"/>
    </location>
</feature>
<dbReference type="SUPFAM" id="SSF57850">
    <property type="entry name" value="RING/U-box"/>
    <property type="match status" value="1"/>
</dbReference>
<dbReference type="PROSITE" id="PS50089">
    <property type="entry name" value="ZF_RING_2"/>
    <property type="match status" value="1"/>
</dbReference>
<dbReference type="GO" id="GO:0006511">
    <property type="term" value="P:ubiquitin-dependent protein catabolic process"/>
    <property type="evidence" value="ECO:0007669"/>
    <property type="project" value="TreeGrafter"/>
</dbReference>
<evidence type="ECO:0000256" key="2">
    <source>
        <dbReference type="ARBA" id="ARBA00004906"/>
    </source>
</evidence>
<keyword evidence="5" id="KW-0479">Metal-binding</keyword>
<feature type="region of interest" description="Disordered" evidence="10">
    <location>
        <begin position="268"/>
        <end position="322"/>
    </location>
</feature>
<evidence type="ECO:0000256" key="4">
    <source>
        <dbReference type="ARBA" id="ARBA00022679"/>
    </source>
</evidence>
<keyword evidence="4" id="KW-0808">Transferase</keyword>
<evidence type="ECO:0000313" key="12">
    <source>
        <dbReference type="EMBL" id="NOV48803.1"/>
    </source>
</evidence>
<accession>A0A6M2DRJ9</accession>
<dbReference type="Pfam" id="PF13639">
    <property type="entry name" value="zf-RING_2"/>
    <property type="match status" value="1"/>
</dbReference>
<dbReference type="EC" id="2.3.2.27" evidence="3"/>
<dbReference type="GO" id="GO:0008270">
    <property type="term" value="F:zinc ion binding"/>
    <property type="evidence" value="ECO:0007669"/>
    <property type="project" value="UniProtKB-KW"/>
</dbReference>
<evidence type="ECO:0000256" key="8">
    <source>
        <dbReference type="ARBA" id="ARBA00022833"/>
    </source>
</evidence>
<keyword evidence="6 9" id="KW-0863">Zinc-finger</keyword>
<dbReference type="InterPro" id="IPR051834">
    <property type="entry name" value="RING_finger_E3_ligase"/>
</dbReference>
<feature type="compositionally biased region" description="Basic and acidic residues" evidence="10">
    <location>
        <begin position="306"/>
        <end position="316"/>
    </location>
</feature>
<evidence type="ECO:0000256" key="1">
    <source>
        <dbReference type="ARBA" id="ARBA00000900"/>
    </source>
</evidence>
<proteinExistence type="predicted"/>
<dbReference type="GO" id="GO:0000209">
    <property type="term" value="P:protein polyubiquitination"/>
    <property type="evidence" value="ECO:0007669"/>
    <property type="project" value="UniProtKB-ARBA"/>
</dbReference>
<comment type="pathway">
    <text evidence="2">Protein modification; protein ubiquitination.</text>
</comment>
<evidence type="ECO:0000256" key="3">
    <source>
        <dbReference type="ARBA" id="ARBA00012483"/>
    </source>
</evidence>
<evidence type="ECO:0000256" key="6">
    <source>
        <dbReference type="ARBA" id="ARBA00022771"/>
    </source>
</evidence>
<keyword evidence="8" id="KW-0862">Zinc</keyword>
<dbReference type="FunFam" id="3.30.40.10:FF:000069">
    <property type="entry name" value="E3 ubiquitin-protein ligase RNF115"/>
    <property type="match status" value="1"/>
</dbReference>
<dbReference type="GO" id="GO:0005634">
    <property type="term" value="C:nucleus"/>
    <property type="evidence" value="ECO:0007669"/>
    <property type="project" value="TreeGrafter"/>
</dbReference>
<keyword evidence="7" id="KW-0833">Ubl conjugation pathway</keyword>
<dbReference type="Gene3D" id="3.30.40.10">
    <property type="entry name" value="Zinc/RING finger domain, C3HC4 (zinc finger)"/>
    <property type="match status" value="1"/>
</dbReference>
<dbReference type="PANTHER" id="PTHR45931">
    <property type="entry name" value="SI:CH211-59O9.10"/>
    <property type="match status" value="1"/>
</dbReference>
<organism evidence="12">
    <name type="scientific">Xenopsylla cheopis</name>
    <name type="common">Oriental rat flea</name>
    <name type="synonym">Pulex cheopis</name>
    <dbReference type="NCBI Taxonomy" id="163159"/>
    <lineage>
        <taxon>Eukaryota</taxon>
        <taxon>Metazoa</taxon>
        <taxon>Ecdysozoa</taxon>
        <taxon>Arthropoda</taxon>
        <taxon>Hexapoda</taxon>
        <taxon>Insecta</taxon>
        <taxon>Pterygota</taxon>
        <taxon>Neoptera</taxon>
        <taxon>Endopterygota</taxon>
        <taxon>Siphonaptera</taxon>
        <taxon>Pulicidae</taxon>
        <taxon>Xenopsyllinae</taxon>
        <taxon>Xenopsylla</taxon>
    </lineage>
</organism>
<comment type="catalytic activity">
    <reaction evidence="1">
        <text>S-ubiquitinyl-[E2 ubiquitin-conjugating enzyme]-L-cysteine + [acceptor protein]-L-lysine = [E2 ubiquitin-conjugating enzyme]-L-cysteine + N(6)-ubiquitinyl-[acceptor protein]-L-lysine.</text>
        <dbReference type="EC" id="2.3.2.27"/>
    </reaction>
</comment>
<dbReference type="AlphaFoldDB" id="A0A6M2DRJ9"/>
<evidence type="ECO:0000259" key="11">
    <source>
        <dbReference type="PROSITE" id="PS50089"/>
    </source>
</evidence>
<reference evidence="12" key="1">
    <citation type="submission" date="2020-03" db="EMBL/GenBank/DDBJ databases">
        <title>Transcriptomic Profiling of the Digestive Tract of the Rat Flea, Xenopsylla cheopis, Following Blood Feeding and Infection with Yersinia pestis.</title>
        <authorList>
            <person name="Bland D.M."/>
            <person name="Martens C.A."/>
            <person name="Virtaneva K."/>
            <person name="Kanakabandi K."/>
            <person name="Long D."/>
            <person name="Rosenke R."/>
            <person name="Saturday G.A."/>
            <person name="Hoyt F.H."/>
            <person name="Bruno D.P."/>
            <person name="Ribeiro J.M.C."/>
            <person name="Hinnebusch J."/>
        </authorList>
    </citation>
    <scope>NUCLEOTIDE SEQUENCE</scope>
</reference>
<dbReference type="InterPro" id="IPR013083">
    <property type="entry name" value="Znf_RING/FYVE/PHD"/>
</dbReference>
<dbReference type="GO" id="GO:0061630">
    <property type="term" value="F:ubiquitin protein ligase activity"/>
    <property type="evidence" value="ECO:0007669"/>
    <property type="project" value="UniProtKB-EC"/>
</dbReference>
<name>A0A6M2DRJ9_XENCH</name>
<dbReference type="InterPro" id="IPR001841">
    <property type="entry name" value="Znf_RING"/>
</dbReference>
<evidence type="ECO:0000256" key="7">
    <source>
        <dbReference type="ARBA" id="ARBA00022786"/>
    </source>
</evidence>
<evidence type="ECO:0000256" key="10">
    <source>
        <dbReference type="SAM" id="MobiDB-lite"/>
    </source>
</evidence>
<protein>
    <recommendedName>
        <fullName evidence="3">RING-type E3 ubiquitin transferase</fullName>
        <ecNumber evidence="3">2.3.2.27</ecNumber>
    </recommendedName>
</protein>
<evidence type="ECO:0000256" key="9">
    <source>
        <dbReference type="PROSITE-ProRule" id="PRU00175"/>
    </source>
</evidence>
<sequence>MAEAAVEEIPSPPTRYYCHGCSIEFDQIAPGYTCPNCDGGFVEELAPAVETNTEENVEDLDEDPMVYLLNHHMGDLASLLFSGDHSHISFRTDGDSGQGASGRQRRRMHRNQHFPFGNLLQDIIINSTSGHWTGQTVSADGHPSGPMMFLGNLGDYAWGREGFDLIVTQLLNQIESIGPPPLESEQISSLPTVKITAEQTSIKLQCSVCWEDFKEDEMVRQLPCSHVYHDQCIFPWLQLHATCPICRKSLSTREDSVRENRIAGILQHIGSNNTRSGESNATATVTTASNLPSSTETQNNTGGSRRNQDEPMRDYNMDLEFD</sequence>
<evidence type="ECO:0000256" key="5">
    <source>
        <dbReference type="ARBA" id="ARBA00022723"/>
    </source>
</evidence>
<dbReference type="PANTHER" id="PTHR45931:SF3">
    <property type="entry name" value="RING ZINC FINGER-CONTAINING PROTEIN"/>
    <property type="match status" value="1"/>
</dbReference>
<feature type="domain" description="RING-type" evidence="11">
    <location>
        <begin position="206"/>
        <end position="247"/>
    </location>
</feature>
<dbReference type="SMART" id="SM00184">
    <property type="entry name" value="RING"/>
    <property type="match status" value="1"/>
</dbReference>
<dbReference type="EMBL" id="GIIL01005077">
    <property type="protein sequence ID" value="NOV48803.1"/>
    <property type="molecule type" value="Transcribed_RNA"/>
</dbReference>
<feature type="compositionally biased region" description="Polar residues" evidence="10">
    <location>
        <begin position="269"/>
        <end position="280"/>
    </location>
</feature>